<evidence type="ECO:0000256" key="2">
    <source>
        <dbReference type="ARBA" id="ARBA00022857"/>
    </source>
</evidence>
<dbReference type="GeneID" id="54563851"/>
<dbReference type="PRINTS" id="PR00081">
    <property type="entry name" value="GDHRDH"/>
</dbReference>
<keyword evidence="5" id="KW-1185">Reference proteome</keyword>
<evidence type="ECO:0000256" key="3">
    <source>
        <dbReference type="ARBA" id="ARBA00023002"/>
    </source>
</evidence>
<evidence type="ECO:0000313" key="5">
    <source>
        <dbReference type="Proteomes" id="UP000799537"/>
    </source>
</evidence>
<dbReference type="AlphaFoldDB" id="A0A6A6CJM1"/>
<proteinExistence type="inferred from homology"/>
<dbReference type="PANTHER" id="PTHR43639:SF1">
    <property type="entry name" value="SHORT-CHAIN DEHYDROGENASE_REDUCTASE FAMILY PROTEIN"/>
    <property type="match status" value="1"/>
</dbReference>
<dbReference type="SUPFAM" id="SSF51735">
    <property type="entry name" value="NAD(P)-binding Rossmann-fold domains"/>
    <property type="match status" value="1"/>
</dbReference>
<gene>
    <name evidence="4" type="ORF">M409DRAFT_36598</name>
</gene>
<dbReference type="FunFam" id="3.40.50.720:FF:000084">
    <property type="entry name" value="Short-chain dehydrogenase reductase"/>
    <property type="match status" value="1"/>
</dbReference>
<protein>
    <submittedName>
        <fullName evidence="4">Uncharacterized protein</fullName>
    </submittedName>
</protein>
<evidence type="ECO:0000313" key="4">
    <source>
        <dbReference type="EMBL" id="KAF2167434.1"/>
    </source>
</evidence>
<dbReference type="Gene3D" id="3.40.50.720">
    <property type="entry name" value="NAD(P)-binding Rossmann-like Domain"/>
    <property type="match status" value="1"/>
</dbReference>
<dbReference type="Proteomes" id="UP000799537">
    <property type="component" value="Unassembled WGS sequence"/>
</dbReference>
<accession>A0A6A6CJM1</accession>
<dbReference type="Pfam" id="PF13561">
    <property type="entry name" value="adh_short_C2"/>
    <property type="match status" value="1"/>
</dbReference>
<keyword evidence="2" id="KW-0521">NADP</keyword>
<dbReference type="GO" id="GO:0016491">
    <property type="term" value="F:oxidoreductase activity"/>
    <property type="evidence" value="ECO:0007669"/>
    <property type="project" value="UniProtKB-KW"/>
</dbReference>
<reference evidence="4" key="1">
    <citation type="journal article" date="2020" name="Stud. Mycol.">
        <title>101 Dothideomycetes genomes: a test case for predicting lifestyles and emergence of pathogens.</title>
        <authorList>
            <person name="Haridas S."/>
            <person name="Albert R."/>
            <person name="Binder M."/>
            <person name="Bloem J."/>
            <person name="Labutti K."/>
            <person name="Salamov A."/>
            <person name="Andreopoulos B."/>
            <person name="Baker S."/>
            <person name="Barry K."/>
            <person name="Bills G."/>
            <person name="Bluhm B."/>
            <person name="Cannon C."/>
            <person name="Castanera R."/>
            <person name="Culley D."/>
            <person name="Daum C."/>
            <person name="Ezra D."/>
            <person name="Gonzalez J."/>
            <person name="Henrissat B."/>
            <person name="Kuo A."/>
            <person name="Liang C."/>
            <person name="Lipzen A."/>
            <person name="Lutzoni F."/>
            <person name="Magnuson J."/>
            <person name="Mondo S."/>
            <person name="Nolan M."/>
            <person name="Ohm R."/>
            <person name="Pangilinan J."/>
            <person name="Park H.-J."/>
            <person name="Ramirez L."/>
            <person name="Alfaro M."/>
            <person name="Sun H."/>
            <person name="Tritt A."/>
            <person name="Yoshinaga Y."/>
            <person name="Zwiers L.-H."/>
            <person name="Turgeon B."/>
            <person name="Goodwin S."/>
            <person name="Spatafora J."/>
            <person name="Crous P."/>
            <person name="Grigoriev I."/>
        </authorList>
    </citation>
    <scope>NUCLEOTIDE SEQUENCE</scope>
    <source>
        <strain evidence="4">ATCC 36951</strain>
    </source>
</reference>
<sequence length="243" mass="26011">MNLKNRKILITGGSRGIGKAIAQAFAGEGCHVAINYLTSEKLATDLSTELRDQHGVTTVTIQADVSRENDCQALVQKSIQALGGLDIVVSNAGNTKIAPFHDIFALSSSDWDYTFNTLVKSNIFLLQEAHALFNSNPDGGCFLVMSSLAALVTDGSSLAYSVSRAATNHLVRCLAKSQGPKIRVNGVCPGLTDTERILREGYVEKSGLKRITTTEDVAETFVFLAKNRGVTGECIRVDSGMAI</sequence>
<evidence type="ECO:0000256" key="1">
    <source>
        <dbReference type="ARBA" id="ARBA00006484"/>
    </source>
</evidence>
<dbReference type="OrthoDB" id="37659at2759"/>
<comment type="similarity">
    <text evidence="1">Belongs to the short-chain dehydrogenases/reductases (SDR) family.</text>
</comment>
<dbReference type="PANTHER" id="PTHR43639">
    <property type="entry name" value="OXIDOREDUCTASE, SHORT-CHAIN DEHYDROGENASE/REDUCTASE FAMILY (AFU_ORTHOLOGUE AFUA_5G02870)"/>
    <property type="match status" value="1"/>
</dbReference>
<dbReference type="CDD" id="cd05233">
    <property type="entry name" value="SDR_c"/>
    <property type="match status" value="1"/>
</dbReference>
<dbReference type="EMBL" id="ML993593">
    <property type="protein sequence ID" value="KAF2167434.1"/>
    <property type="molecule type" value="Genomic_DNA"/>
</dbReference>
<keyword evidence="3" id="KW-0560">Oxidoreductase</keyword>
<dbReference type="InterPro" id="IPR002347">
    <property type="entry name" value="SDR_fam"/>
</dbReference>
<organism evidence="4 5">
    <name type="scientific">Zasmidium cellare ATCC 36951</name>
    <dbReference type="NCBI Taxonomy" id="1080233"/>
    <lineage>
        <taxon>Eukaryota</taxon>
        <taxon>Fungi</taxon>
        <taxon>Dikarya</taxon>
        <taxon>Ascomycota</taxon>
        <taxon>Pezizomycotina</taxon>
        <taxon>Dothideomycetes</taxon>
        <taxon>Dothideomycetidae</taxon>
        <taxon>Mycosphaerellales</taxon>
        <taxon>Mycosphaerellaceae</taxon>
        <taxon>Zasmidium</taxon>
    </lineage>
</organism>
<dbReference type="RefSeq" id="XP_033668323.1">
    <property type="nucleotide sequence ID" value="XM_033810579.1"/>
</dbReference>
<name>A0A6A6CJM1_ZASCE</name>
<dbReference type="InterPro" id="IPR036291">
    <property type="entry name" value="NAD(P)-bd_dom_sf"/>
</dbReference>